<dbReference type="PANTHER" id="PTHR31284:SF10">
    <property type="entry name" value="ACID PHOSPHATASE-LIKE PROTEIN"/>
    <property type="match status" value="1"/>
</dbReference>
<dbReference type="InterPro" id="IPR006423">
    <property type="entry name" value="Lipo_e_P4"/>
</dbReference>
<sequence length="290" mass="31422">MPHRHILLKRLALAGAALALAACATTQTQTAANGPAPDDRLNATLWMQQAVEYKANAEAVYALAELRLEEALADKTWTAAPGEQKPGYETLPPAIILDADETVLDNSPYQAWMVKTGAGYSSASWNAWAGAGKANAVPGAVDFTNAAAAKGVTVFYVTNRSHEVEEGTARNLDALGFPMGDKTDTLMTKGEKPDWTSAKGTRRAAVAENYRILLLLGDNFGDFTDDYDGGPQARRAVYEANAAHWGRDWLMLPNPAYGSWESAAFGGDYSLSPEEQRRRKVDALKGWRRD</sequence>
<dbReference type="RefSeq" id="WP_104829987.1">
    <property type="nucleotide sequence ID" value="NZ_PJCH01000005.1"/>
</dbReference>
<keyword evidence="4" id="KW-1185">Reference proteome</keyword>
<dbReference type="Proteomes" id="UP000239504">
    <property type="component" value="Unassembled WGS sequence"/>
</dbReference>
<feature type="signal peptide" evidence="2">
    <location>
        <begin position="1"/>
        <end position="31"/>
    </location>
</feature>
<dbReference type="PIRSF" id="PIRSF019271">
    <property type="entry name" value="Acid_Ptase_C"/>
    <property type="match status" value="1"/>
</dbReference>
<protein>
    <submittedName>
        <fullName evidence="3">5-nucleotide phosphatase</fullName>
    </submittedName>
</protein>
<comment type="caution">
    <text evidence="3">The sequence shown here is derived from an EMBL/GenBank/DDBJ whole genome shotgun (WGS) entry which is preliminary data.</text>
</comment>
<dbReference type="SUPFAM" id="SSF56784">
    <property type="entry name" value="HAD-like"/>
    <property type="match status" value="1"/>
</dbReference>
<dbReference type="InterPro" id="IPR023214">
    <property type="entry name" value="HAD_sf"/>
</dbReference>
<dbReference type="AlphaFoldDB" id="A0A2S7K8E5"/>
<dbReference type="PROSITE" id="PS51257">
    <property type="entry name" value="PROKAR_LIPOPROTEIN"/>
    <property type="match status" value="1"/>
</dbReference>
<name>A0A2S7K8E5_9PROT</name>
<dbReference type="EMBL" id="PJCH01000005">
    <property type="protein sequence ID" value="PQA88748.1"/>
    <property type="molecule type" value="Genomic_DNA"/>
</dbReference>
<evidence type="ECO:0000313" key="3">
    <source>
        <dbReference type="EMBL" id="PQA88748.1"/>
    </source>
</evidence>
<dbReference type="InterPro" id="IPR036412">
    <property type="entry name" value="HAD-like_sf"/>
</dbReference>
<dbReference type="Pfam" id="PF03767">
    <property type="entry name" value="Acid_phosphat_B"/>
    <property type="match status" value="1"/>
</dbReference>
<gene>
    <name evidence="3" type="ORF">CW354_05105</name>
</gene>
<dbReference type="Gene3D" id="3.40.50.1000">
    <property type="entry name" value="HAD superfamily/HAD-like"/>
    <property type="match status" value="1"/>
</dbReference>
<dbReference type="PANTHER" id="PTHR31284">
    <property type="entry name" value="ACID PHOSPHATASE-LIKE PROTEIN"/>
    <property type="match status" value="1"/>
</dbReference>
<evidence type="ECO:0000256" key="1">
    <source>
        <dbReference type="ARBA" id="ARBA00022729"/>
    </source>
</evidence>
<dbReference type="OrthoDB" id="193314at2"/>
<dbReference type="SFLD" id="SFLDG01125">
    <property type="entry name" value="C1.1:_Acid_Phosphatase_Like"/>
    <property type="match status" value="1"/>
</dbReference>
<dbReference type="SFLD" id="SFLDS00003">
    <property type="entry name" value="Haloacid_Dehalogenase"/>
    <property type="match status" value="1"/>
</dbReference>
<evidence type="ECO:0000256" key="2">
    <source>
        <dbReference type="SAM" id="SignalP"/>
    </source>
</evidence>
<organism evidence="3 4">
    <name type="scientific">Hyphococcus luteus</name>
    <dbReference type="NCBI Taxonomy" id="2058213"/>
    <lineage>
        <taxon>Bacteria</taxon>
        <taxon>Pseudomonadati</taxon>
        <taxon>Pseudomonadota</taxon>
        <taxon>Alphaproteobacteria</taxon>
        <taxon>Parvularculales</taxon>
        <taxon>Parvularculaceae</taxon>
        <taxon>Hyphococcus</taxon>
    </lineage>
</organism>
<keyword evidence="1 2" id="KW-0732">Signal</keyword>
<dbReference type="GO" id="GO:0009279">
    <property type="term" value="C:cell outer membrane"/>
    <property type="evidence" value="ECO:0007669"/>
    <property type="project" value="InterPro"/>
</dbReference>
<reference evidence="3 4" key="1">
    <citation type="submission" date="2017-12" db="EMBL/GenBank/DDBJ databases">
        <authorList>
            <person name="Hurst M.R.H."/>
        </authorList>
    </citation>
    <scope>NUCLEOTIDE SEQUENCE [LARGE SCALE GENOMIC DNA]</scope>
    <source>
        <strain evidence="3 4">SY-3-19</strain>
    </source>
</reference>
<dbReference type="InterPro" id="IPR005519">
    <property type="entry name" value="Acid_phosphat_B-like"/>
</dbReference>
<accession>A0A2S7K8E5</accession>
<proteinExistence type="predicted"/>
<feature type="chain" id="PRO_5015702883" evidence="2">
    <location>
        <begin position="32"/>
        <end position="290"/>
    </location>
</feature>
<evidence type="ECO:0000313" key="4">
    <source>
        <dbReference type="Proteomes" id="UP000239504"/>
    </source>
</evidence>